<gene>
    <name evidence="1" type="ORF">CCC13826_0264</name>
</gene>
<protein>
    <submittedName>
        <fullName evidence="1">Uncharacterized protein</fullName>
    </submittedName>
</protein>
<proteinExistence type="predicted"/>
<accession>A7ZFD4</accession>
<dbReference type="OrthoDB" id="5362175at2"/>
<dbReference type="RefSeq" id="WP_012140359.1">
    <property type="nucleotide sequence ID" value="NC_009802.2"/>
</dbReference>
<organism evidence="1 2">
    <name type="scientific">Campylobacter concisus (strain 13826)</name>
    <dbReference type="NCBI Taxonomy" id="360104"/>
    <lineage>
        <taxon>Bacteria</taxon>
        <taxon>Pseudomonadati</taxon>
        <taxon>Campylobacterota</taxon>
        <taxon>Epsilonproteobacteria</taxon>
        <taxon>Campylobacterales</taxon>
        <taxon>Campylobacteraceae</taxon>
        <taxon>Campylobacter</taxon>
    </lineage>
</organism>
<sequence>MAEKVLIKNTINGRTYSFSLPCSGAEAQTFCANALEGTYHILYRDAEQGNSNEPSVIEYTITGKSQAGHKATFSFYSKPSIDEAQIKTALAGKTFNGVKFDEIFIISARVVK</sequence>
<dbReference type="EMBL" id="CP000792">
    <property type="protein sequence ID" value="EAT98324.1"/>
    <property type="molecule type" value="Genomic_DNA"/>
</dbReference>
<dbReference type="KEGG" id="cco:CCC13826_0264"/>
<dbReference type="Proteomes" id="UP000001121">
    <property type="component" value="Chromosome"/>
</dbReference>
<evidence type="ECO:0000313" key="2">
    <source>
        <dbReference type="Proteomes" id="UP000001121"/>
    </source>
</evidence>
<dbReference type="eggNOG" id="ENOG5032JZY">
    <property type="taxonomic scope" value="Bacteria"/>
</dbReference>
<dbReference type="AlphaFoldDB" id="A7ZFD4"/>
<evidence type="ECO:0000313" key="1">
    <source>
        <dbReference type="EMBL" id="EAT98324.1"/>
    </source>
</evidence>
<name>A7ZFD4_CAMC1</name>
<dbReference type="HOGENOM" id="CLU_170423_0_0_7"/>
<dbReference type="STRING" id="360104.CCC13826_0264"/>
<reference evidence="2" key="1">
    <citation type="submission" date="2007-10" db="EMBL/GenBank/DDBJ databases">
        <title>Genome sequence of Campylobacter concisus 13826 isolated from human feces.</title>
        <authorList>
            <person name="Fouts D.E."/>
            <person name="Mongodin E.F."/>
            <person name="Puiu D."/>
            <person name="Sebastian Y."/>
            <person name="Miller W.G."/>
            <person name="Mandrell R.E."/>
            <person name="On S."/>
            <person name="Nelson K.E."/>
        </authorList>
    </citation>
    <scope>NUCLEOTIDE SEQUENCE [LARGE SCALE GENOMIC DNA]</scope>
    <source>
        <strain evidence="2">13826</strain>
    </source>
</reference>